<keyword evidence="8" id="KW-1185">Reference proteome</keyword>
<dbReference type="SUPFAM" id="SSF57701">
    <property type="entry name" value="Zn2/Cys6 DNA-binding domain"/>
    <property type="match status" value="1"/>
</dbReference>
<dbReference type="PANTHER" id="PTHR35392">
    <property type="entry name" value="ZN(II)2CYS6 TRANSCRIPTION FACTOR (EUROFUNG)-RELATED-RELATED"/>
    <property type="match status" value="1"/>
</dbReference>
<evidence type="ECO:0000256" key="3">
    <source>
        <dbReference type="ARBA" id="ARBA00023163"/>
    </source>
</evidence>
<gene>
    <name evidence="7" type="ORF">Z518_01634</name>
</gene>
<keyword evidence="2" id="KW-0238">DNA-binding</keyword>
<dbReference type="EMBL" id="KN847475">
    <property type="protein sequence ID" value="KIX10551.1"/>
    <property type="molecule type" value="Genomic_DNA"/>
</dbReference>
<dbReference type="GO" id="GO:0003677">
    <property type="term" value="F:DNA binding"/>
    <property type="evidence" value="ECO:0007669"/>
    <property type="project" value="UniProtKB-KW"/>
</dbReference>
<proteinExistence type="predicted"/>
<dbReference type="InterPro" id="IPR052973">
    <property type="entry name" value="Fungal_sec-metab_reg_TF"/>
</dbReference>
<dbReference type="GO" id="GO:0000981">
    <property type="term" value="F:DNA-binding transcription factor activity, RNA polymerase II-specific"/>
    <property type="evidence" value="ECO:0007669"/>
    <property type="project" value="InterPro"/>
</dbReference>
<evidence type="ECO:0000259" key="6">
    <source>
        <dbReference type="PROSITE" id="PS50048"/>
    </source>
</evidence>
<protein>
    <recommendedName>
        <fullName evidence="6">Zn(2)-C6 fungal-type domain-containing protein</fullName>
    </recommendedName>
</protein>
<dbReference type="HOGENOM" id="CLU_399574_0_0_1"/>
<accession>A0A0D2J4F0</accession>
<keyword evidence="4" id="KW-0539">Nucleus</keyword>
<dbReference type="InterPro" id="IPR001138">
    <property type="entry name" value="Zn2Cys6_DnaBD"/>
</dbReference>
<evidence type="ECO:0000313" key="8">
    <source>
        <dbReference type="Proteomes" id="UP000053617"/>
    </source>
</evidence>
<sequence>MHPASELFSPGCIPTFRNGWSRPYNSTDSGERIGSPTLSSGTLPAFSPLQPSIGGSGIPTDFASEHDFGLEQLFYSHDDSVDQVNGLDITPASNNGTIEFLQTIPSTALDLENGDGKAFPKIEPTRSDNWGLLSRANSFLEDVDVATRLRTQDSLDKRPITYGFHPKNSFYTPEMPRHDGLFYQPNDYDPWQVKPARTPHARWETTGFPQKSPYPLTSESEQCAAECSSKVPQPQESKKRGRKADIPGILTFKVELSNEPSVHVNDSARTPPAKRKRSRSPRDILALTPPRPEKKVRLKSGESCVRCRLYHEKCDGRTPCQRCDQLSIWQPLCTLATFSESGCFKKGLYRSRCTILSKNIQRWLPHDTQPLVDIEVSLGLDATLPLKVEKFVPKDPDLLHHIAFRNKTSVFLRKTPTEAFGLCTCTVSRAELDTFLDKMIPPLIAETACSTDAIWKATFEAALRLSVDETRKETLMIRRLLRVWAAHSVFFGRIWRIKKGAEALGAQFHPEIGAADVPRLLYWQLDWIVENYMMKLESQILRDLEDIILPRTQKGSRHRRQLGAGFAVFISCFLYLSTLEKDSWNLEAWRAKSARWANDPSVSNNPTMVWPLTKTVPELLRENEQQAITVANHLRAMHRAEFPFRQDKAGRFVPNGMKTTREVDEYAEILNKELSDTLEQRLMFRLSGAFSEDDMQSLDYKFTRLILANV</sequence>
<keyword evidence="1" id="KW-0805">Transcription regulation</keyword>
<dbReference type="OrthoDB" id="5362630at2759"/>
<dbReference type="CDD" id="cd00067">
    <property type="entry name" value="GAL4"/>
    <property type="match status" value="1"/>
</dbReference>
<evidence type="ECO:0000256" key="5">
    <source>
        <dbReference type="SAM" id="MobiDB-lite"/>
    </source>
</evidence>
<name>A0A0D2J4F0_9EURO</name>
<evidence type="ECO:0000256" key="1">
    <source>
        <dbReference type="ARBA" id="ARBA00023015"/>
    </source>
</evidence>
<dbReference type="RefSeq" id="XP_013277687.1">
    <property type="nucleotide sequence ID" value="XM_013422233.1"/>
</dbReference>
<dbReference type="GO" id="GO:0008270">
    <property type="term" value="F:zinc ion binding"/>
    <property type="evidence" value="ECO:0007669"/>
    <property type="project" value="InterPro"/>
</dbReference>
<keyword evidence="3" id="KW-0804">Transcription</keyword>
<dbReference type="VEuPathDB" id="FungiDB:Z518_01634"/>
<reference evidence="7 8" key="1">
    <citation type="submission" date="2015-01" db="EMBL/GenBank/DDBJ databases">
        <title>The Genome Sequence of Rhinocladiella mackenzie CBS 650.93.</title>
        <authorList>
            <consortium name="The Broad Institute Genomics Platform"/>
            <person name="Cuomo C."/>
            <person name="de Hoog S."/>
            <person name="Gorbushina A."/>
            <person name="Stielow B."/>
            <person name="Teixiera M."/>
            <person name="Abouelleil A."/>
            <person name="Chapman S.B."/>
            <person name="Priest M."/>
            <person name="Young S.K."/>
            <person name="Wortman J."/>
            <person name="Nusbaum C."/>
            <person name="Birren B."/>
        </authorList>
    </citation>
    <scope>NUCLEOTIDE SEQUENCE [LARGE SCALE GENOMIC DNA]</scope>
    <source>
        <strain evidence="7 8">CBS 650.93</strain>
    </source>
</reference>
<feature type="region of interest" description="Disordered" evidence="5">
    <location>
        <begin position="261"/>
        <end position="291"/>
    </location>
</feature>
<organism evidence="7 8">
    <name type="scientific">Rhinocladiella mackenziei CBS 650.93</name>
    <dbReference type="NCBI Taxonomy" id="1442369"/>
    <lineage>
        <taxon>Eukaryota</taxon>
        <taxon>Fungi</taxon>
        <taxon>Dikarya</taxon>
        <taxon>Ascomycota</taxon>
        <taxon>Pezizomycotina</taxon>
        <taxon>Eurotiomycetes</taxon>
        <taxon>Chaetothyriomycetidae</taxon>
        <taxon>Chaetothyriales</taxon>
        <taxon>Herpotrichiellaceae</taxon>
        <taxon>Rhinocladiella</taxon>
    </lineage>
</organism>
<dbReference type="InterPro" id="IPR036864">
    <property type="entry name" value="Zn2-C6_fun-type_DNA-bd_sf"/>
</dbReference>
<dbReference type="Pfam" id="PF00172">
    <property type="entry name" value="Zn_clus"/>
    <property type="match status" value="1"/>
</dbReference>
<dbReference type="GeneID" id="25289705"/>
<dbReference type="AlphaFoldDB" id="A0A0D2J4F0"/>
<evidence type="ECO:0000313" key="7">
    <source>
        <dbReference type="EMBL" id="KIX10551.1"/>
    </source>
</evidence>
<dbReference type="Proteomes" id="UP000053617">
    <property type="component" value="Unassembled WGS sequence"/>
</dbReference>
<evidence type="ECO:0000256" key="2">
    <source>
        <dbReference type="ARBA" id="ARBA00023125"/>
    </source>
</evidence>
<feature type="domain" description="Zn(2)-C6 fungal-type" evidence="6">
    <location>
        <begin position="303"/>
        <end position="335"/>
    </location>
</feature>
<evidence type="ECO:0000256" key="4">
    <source>
        <dbReference type="ARBA" id="ARBA00023242"/>
    </source>
</evidence>
<dbReference type="PROSITE" id="PS50048">
    <property type="entry name" value="ZN2_CY6_FUNGAL_2"/>
    <property type="match status" value="1"/>
</dbReference>